<accession>A0A3B0VIW3</accession>
<organism evidence="1">
    <name type="scientific">hydrothermal vent metagenome</name>
    <dbReference type="NCBI Taxonomy" id="652676"/>
    <lineage>
        <taxon>unclassified sequences</taxon>
        <taxon>metagenomes</taxon>
        <taxon>ecological metagenomes</taxon>
    </lineage>
</organism>
<proteinExistence type="predicted"/>
<reference evidence="1" key="1">
    <citation type="submission" date="2018-06" db="EMBL/GenBank/DDBJ databases">
        <authorList>
            <person name="Zhirakovskaya E."/>
        </authorList>
    </citation>
    <scope>NUCLEOTIDE SEQUENCE</scope>
</reference>
<dbReference type="AlphaFoldDB" id="A0A3B0VIW3"/>
<name>A0A3B0VIW3_9ZZZZ</name>
<protein>
    <submittedName>
        <fullName evidence="1">Uncharacterized protein</fullName>
    </submittedName>
</protein>
<evidence type="ECO:0000313" key="1">
    <source>
        <dbReference type="EMBL" id="VAW38952.1"/>
    </source>
</evidence>
<dbReference type="EMBL" id="UOEW01000214">
    <property type="protein sequence ID" value="VAW38952.1"/>
    <property type="molecule type" value="Genomic_DNA"/>
</dbReference>
<sequence>MNIVKQGETYASELALSGDNVSAFTYTMCVLQFPNDTPSISRTISLSDDKAQIALTSAETLALKVGQWAIHVQAADSDEDIRAVEYINIAKGWVPSGTAEISISLE</sequence>
<gene>
    <name evidence="1" type="ORF">MNBD_GAMMA01-1338</name>
</gene>